<feature type="transmembrane region" description="Helical" evidence="5">
    <location>
        <begin position="37"/>
        <end position="56"/>
    </location>
</feature>
<dbReference type="InterPro" id="IPR004710">
    <property type="entry name" value="Bilac:Na_transpt"/>
</dbReference>
<dbReference type="PANTHER" id="PTHR10361">
    <property type="entry name" value="SODIUM-BILE ACID COTRANSPORTER"/>
    <property type="match status" value="1"/>
</dbReference>
<dbReference type="GO" id="GO:0016020">
    <property type="term" value="C:membrane"/>
    <property type="evidence" value="ECO:0007669"/>
    <property type="project" value="UniProtKB-SubCell"/>
</dbReference>
<dbReference type="AlphaFoldDB" id="A0A372LFX3"/>
<organism evidence="6 7">
    <name type="scientific">Peribacillus glennii</name>
    <dbReference type="NCBI Taxonomy" id="2303991"/>
    <lineage>
        <taxon>Bacteria</taxon>
        <taxon>Bacillati</taxon>
        <taxon>Bacillota</taxon>
        <taxon>Bacilli</taxon>
        <taxon>Bacillales</taxon>
        <taxon>Bacillaceae</taxon>
        <taxon>Peribacillus</taxon>
    </lineage>
</organism>
<dbReference type="PANTHER" id="PTHR10361:SF28">
    <property type="entry name" value="P3 PROTEIN-RELATED"/>
    <property type="match status" value="1"/>
</dbReference>
<feature type="transmembrane region" description="Helical" evidence="5">
    <location>
        <begin position="161"/>
        <end position="180"/>
    </location>
</feature>
<proteinExistence type="predicted"/>
<gene>
    <name evidence="6" type="ORF">D0466_03445</name>
</gene>
<evidence type="ECO:0000256" key="5">
    <source>
        <dbReference type="SAM" id="Phobius"/>
    </source>
</evidence>
<dbReference type="EMBL" id="QVTD01000003">
    <property type="protein sequence ID" value="RFU64979.1"/>
    <property type="molecule type" value="Genomic_DNA"/>
</dbReference>
<feature type="transmembrane region" description="Helical" evidence="5">
    <location>
        <begin position="68"/>
        <end position="86"/>
    </location>
</feature>
<evidence type="ECO:0000256" key="3">
    <source>
        <dbReference type="ARBA" id="ARBA00022989"/>
    </source>
</evidence>
<feature type="transmembrane region" description="Helical" evidence="5">
    <location>
        <begin position="257"/>
        <end position="278"/>
    </location>
</feature>
<evidence type="ECO:0000313" key="7">
    <source>
        <dbReference type="Proteomes" id="UP000262939"/>
    </source>
</evidence>
<feature type="transmembrane region" description="Helical" evidence="5">
    <location>
        <begin position="225"/>
        <end position="245"/>
    </location>
</feature>
<comment type="caution">
    <text evidence="6">The sequence shown here is derived from an EMBL/GenBank/DDBJ whole genome shotgun (WGS) entry which is preliminary data.</text>
</comment>
<feature type="transmembrane region" description="Helical" evidence="5">
    <location>
        <begin position="98"/>
        <end position="117"/>
    </location>
</feature>
<protein>
    <submittedName>
        <fullName evidence="6">Bile acid:sodium symporter family protein</fullName>
    </submittedName>
</protein>
<feature type="transmembrane region" description="Helical" evidence="5">
    <location>
        <begin position="12"/>
        <end position="31"/>
    </location>
</feature>
<reference evidence="6 7" key="1">
    <citation type="submission" date="2018-08" db="EMBL/GenBank/DDBJ databases">
        <title>Bacillus chawlae sp. nov., Bacillus glennii sp. nov., and Bacillus saganii sp. nov. Isolated from the Vehicle Assembly Building at Kennedy Space Center where the Viking Spacecraft were Assembled.</title>
        <authorList>
            <person name="Seuylemezian A."/>
            <person name="Vaishampayan P."/>
        </authorList>
    </citation>
    <scope>NUCLEOTIDE SEQUENCE [LARGE SCALE GENOMIC DNA]</scope>
    <source>
        <strain evidence="6 7">V44-8</strain>
    </source>
</reference>
<evidence type="ECO:0000256" key="4">
    <source>
        <dbReference type="ARBA" id="ARBA00023136"/>
    </source>
</evidence>
<keyword evidence="4 5" id="KW-0472">Membrane</keyword>
<evidence type="ECO:0000256" key="1">
    <source>
        <dbReference type="ARBA" id="ARBA00004141"/>
    </source>
</evidence>
<accession>A0A372LFX3</accession>
<feature type="transmembrane region" description="Helical" evidence="5">
    <location>
        <begin position="124"/>
        <end position="149"/>
    </location>
</feature>
<dbReference type="InterPro" id="IPR038770">
    <property type="entry name" value="Na+/solute_symporter_sf"/>
</dbReference>
<keyword evidence="2 5" id="KW-0812">Transmembrane</keyword>
<feature type="transmembrane region" description="Helical" evidence="5">
    <location>
        <begin position="284"/>
        <end position="304"/>
    </location>
</feature>
<keyword evidence="3 5" id="KW-1133">Transmembrane helix</keyword>
<name>A0A372LFX3_9BACI</name>
<evidence type="ECO:0000256" key="2">
    <source>
        <dbReference type="ARBA" id="ARBA00022692"/>
    </source>
</evidence>
<dbReference type="Pfam" id="PF01758">
    <property type="entry name" value="SBF"/>
    <property type="match status" value="1"/>
</dbReference>
<dbReference type="InterPro" id="IPR002657">
    <property type="entry name" value="BilAc:Na_symport/Acr3"/>
</dbReference>
<dbReference type="OrthoDB" id="1551454at2"/>
<sequence length="321" mass="35196">MLPKINKRLEKMMPLITPISVVLGVLLAEYLENYSFLIPWLFAFMTFAGSLSSNFATFKEAVTHPRPLIWAVFILHFVMPVWAWGFGHLSFSGDTYTITGLVLAMAIPTGITSFVWVSIYRGNIALTLSIILIDTILSPFIVPATLSFLVGQHVEMDVLKIMKGLFLMIVMPSLLGMALNQMTNGKVITVLSPALAPVSKISMALVVMINGAVVAPYMAEVDLQLIKIALAAFLIAFSGYLFSFLIGKLMRNDQETVIALTFSGGMRNISSGAVLAVSYFPAPVAVPVVMGMLFQQILASFYGLMLDRHFNKKIVEEGETV</sequence>
<dbReference type="Gene3D" id="1.20.1530.20">
    <property type="match status" value="1"/>
</dbReference>
<evidence type="ECO:0000313" key="6">
    <source>
        <dbReference type="EMBL" id="RFU64979.1"/>
    </source>
</evidence>
<keyword evidence="7" id="KW-1185">Reference proteome</keyword>
<dbReference type="RefSeq" id="WP_117321155.1">
    <property type="nucleotide sequence ID" value="NZ_QVTD01000003.1"/>
</dbReference>
<comment type="subcellular location">
    <subcellularLocation>
        <location evidence="1">Membrane</location>
        <topology evidence="1">Multi-pass membrane protein</topology>
    </subcellularLocation>
</comment>
<dbReference type="Proteomes" id="UP000262939">
    <property type="component" value="Unassembled WGS sequence"/>
</dbReference>